<keyword evidence="1" id="KW-0812">Transmembrane</keyword>
<dbReference type="PROSITE" id="PS51841">
    <property type="entry name" value="LTD"/>
    <property type="match status" value="1"/>
</dbReference>
<evidence type="ECO:0000256" key="1">
    <source>
        <dbReference type="SAM" id="Phobius"/>
    </source>
</evidence>
<dbReference type="Proteomes" id="UP000179381">
    <property type="component" value="Unassembled WGS sequence"/>
</dbReference>
<evidence type="ECO:0000259" key="2">
    <source>
        <dbReference type="PROSITE" id="PS51841"/>
    </source>
</evidence>
<gene>
    <name evidence="3" type="ORF">A2933_00175</name>
</gene>
<accession>A0A1F6XF13</accession>
<dbReference type="EMBL" id="MFVH01000003">
    <property type="protein sequence ID" value="OGI92685.1"/>
    <property type="molecule type" value="Genomic_DNA"/>
</dbReference>
<dbReference type="AlphaFoldDB" id="A0A1F6XF13"/>
<keyword evidence="1" id="KW-0472">Membrane</keyword>
<feature type="domain" description="LTD" evidence="2">
    <location>
        <begin position="16"/>
        <end position="146"/>
    </location>
</feature>
<reference evidence="3 4" key="1">
    <citation type="journal article" date="2016" name="Nat. Commun.">
        <title>Thousands of microbial genomes shed light on interconnected biogeochemical processes in an aquifer system.</title>
        <authorList>
            <person name="Anantharaman K."/>
            <person name="Brown C.T."/>
            <person name="Hug L.A."/>
            <person name="Sharon I."/>
            <person name="Castelle C.J."/>
            <person name="Probst A.J."/>
            <person name="Thomas B.C."/>
            <person name="Singh A."/>
            <person name="Wilkins M.J."/>
            <person name="Karaoz U."/>
            <person name="Brodie E.L."/>
            <person name="Williams K.H."/>
            <person name="Hubbard S.S."/>
            <person name="Banfield J.F."/>
        </authorList>
    </citation>
    <scope>NUCLEOTIDE SEQUENCE [LARGE SCALE GENOMIC DNA]</scope>
</reference>
<protein>
    <recommendedName>
        <fullName evidence="2">LTD domain-containing protein</fullName>
    </recommendedName>
</protein>
<evidence type="ECO:0000313" key="3">
    <source>
        <dbReference type="EMBL" id="OGI92685.1"/>
    </source>
</evidence>
<name>A0A1F6XF13_9BACT</name>
<dbReference type="Pfam" id="PF00932">
    <property type="entry name" value="LTD"/>
    <property type="match status" value="1"/>
</dbReference>
<evidence type="ECO:0000313" key="4">
    <source>
        <dbReference type="Proteomes" id="UP000179381"/>
    </source>
</evidence>
<keyword evidence="1" id="KW-1133">Transmembrane helix</keyword>
<dbReference type="InterPro" id="IPR001322">
    <property type="entry name" value="Lamin_tail_dom"/>
</dbReference>
<feature type="transmembrane region" description="Helical" evidence="1">
    <location>
        <begin position="231"/>
        <end position="251"/>
    </location>
</feature>
<sequence length="269" mass="29254">MGRVTFFIFLGIIFLSVFGTALALEISEIMYDLPGSDEGREWVEVFNNSAEAVDLSKLKFFEADTNHKITFVEGSSIIPPQGYAVIVSDPIKFKVDWASFSGITASSGTPPSAVDLFDSSFSLSNTGETLAIKSEEQALDQYVYLSSLGGAGNGKSLQKINGTWIASLPTPGRENIYSPPIATPPPSSQKVIPMPSPQPLSISENGEGQGVRGRDLERSEEIEEIPSSFSWLHFVTNLILVFAGVVLVRFVRQKKKISPPGSEFEILDK</sequence>
<comment type="caution">
    <text evidence="3">The sequence shown here is derived from an EMBL/GenBank/DDBJ whole genome shotgun (WGS) entry which is preliminary data.</text>
</comment>
<proteinExistence type="predicted"/>
<organism evidence="3 4">
    <name type="scientific">Candidatus Nomurabacteria bacterium RIFCSPLOWO2_01_FULL_46_18</name>
    <dbReference type="NCBI Taxonomy" id="1801783"/>
    <lineage>
        <taxon>Bacteria</taxon>
        <taxon>Candidatus Nomuraibacteriota</taxon>
    </lineage>
</organism>